<dbReference type="InterPro" id="IPR045340">
    <property type="entry name" value="DUF6533"/>
</dbReference>
<dbReference type="EMBL" id="NHYD01003926">
    <property type="protein sequence ID" value="PPQ69712.1"/>
    <property type="molecule type" value="Genomic_DNA"/>
</dbReference>
<feature type="domain" description="DUF6533" evidence="2">
    <location>
        <begin position="21"/>
        <end position="65"/>
    </location>
</feature>
<evidence type="ECO:0000313" key="4">
    <source>
        <dbReference type="Proteomes" id="UP000283269"/>
    </source>
</evidence>
<name>A0A409VTW0_PSICY</name>
<dbReference type="AlphaFoldDB" id="A0A409VTW0"/>
<feature type="transmembrane region" description="Helical" evidence="1">
    <location>
        <begin position="20"/>
        <end position="40"/>
    </location>
</feature>
<keyword evidence="4" id="KW-1185">Reference proteome</keyword>
<dbReference type="Pfam" id="PF20151">
    <property type="entry name" value="DUF6533"/>
    <property type="match status" value="1"/>
</dbReference>
<dbReference type="Proteomes" id="UP000283269">
    <property type="component" value="Unassembled WGS sequence"/>
</dbReference>
<gene>
    <name evidence="3" type="ORF">CVT25_012975</name>
</gene>
<sequence>MVQLSKEVLYVVVKGLNTVRYAQLAGGVFFAYDYFLTIGMEVELIWRSKWNFIKLLYLFQRYLTFYDTFYAAFLLQFGTDMSAGTCGTLFAQMGRVVAMASAVKNANYSDAPYPGFMGCFTLDAKAIHLEYVWASLLAYDAVSLIFVLIPGIQLFPLYQDRNGIMSHSRLSNVVFRDGVIYYITLFIFSLLNIIFTLTLDPATRSSLATMGRTLHSALASRVLLHMRETVHVDPDMITDRVQSHMHFTRNVHDIGSSSDI</sequence>
<accession>A0A409VTW0</accession>
<comment type="caution">
    <text evidence="3">The sequence shown here is derived from an EMBL/GenBank/DDBJ whole genome shotgun (WGS) entry which is preliminary data.</text>
</comment>
<keyword evidence="1" id="KW-1133">Transmembrane helix</keyword>
<feature type="transmembrane region" description="Helical" evidence="1">
    <location>
        <begin position="179"/>
        <end position="199"/>
    </location>
</feature>
<feature type="transmembrane region" description="Helical" evidence="1">
    <location>
        <begin position="131"/>
        <end position="158"/>
    </location>
</feature>
<keyword evidence="1" id="KW-0812">Transmembrane</keyword>
<protein>
    <recommendedName>
        <fullName evidence="2">DUF6533 domain-containing protein</fullName>
    </recommendedName>
</protein>
<evidence type="ECO:0000313" key="3">
    <source>
        <dbReference type="EMBL" id="PPQ69712.1"/>
    </source>
</evidence>
<organism evidence="3 4">
    <name type="scientific">Psilocybe cyanescens</name>
    <dbReference type="NCBI Taxonomy" id="93625"/>
    <lineage>
        <taxon>Eukaryota</taxon>
        <taxon>Fungi</taxon>
        <taxon>Dikarya</taxon>
        <taxon>Basidiomycota</taxon>
        <taxon>Agaricomycotina</taxon>
        <taxon>Agaricomycetes</taxon>
        <taxon>Agaricomycetidae</taxon>
        <taxon>Agaricales</taxon>
        <taxon>Agaricineae</taxon>
        <taxon>Strophariaceae</taxon>
        <taxon>Psilocybe</taxon>
    </lineage>
</organism>
<reference evidence="3 4" key="1">
    <citation type="journal article" date="2018" name="Evol. Lett.">
        <title>Horizontal gene cluster transfer increased hallucinogenic mushroom diversity.</title>
        <authorList>
            <person name="Reynolds H.T."/>
            <person name="Vijayakumar V."/>
            <person name="Gluck-Thaler E."/>
            <person name="Korotkin H.B."/>
            <person name="Matheny P.B."/>
            <person name="Slot J.C."/>
        </authorList>
    </citation>
    <scope>NUCLEOTIDE SEQUENCE [LARGE SCALE GENOMIC DNA]</scope>
    <source>
        <strain evidence="3 4">2631</strain>
    </source>
</reference>
<proteinExistence type="predicted"/>
<dbReference type="InParanoid" id="A0A409VTW0"/>
<evidence type="ECO:0000259" key="2">
    <source>
        <dbReference type="Pfam" id="PF20151"/>
    </source>
</evidence>
<evidence type="ECO:0000256" key="1">
    <source>
        <dbReference type="SAM" id="Phobius"/>
    </source>
</evidence>
<dbReference type="OrthoDB" id="2958007at2759"/>
<keyword evidence="1" id="KW-0472">Membrane</keyword>